<evidence type="ECO:0000313" key="2">
    <source>
        <dbReference type="EMBL" id="CAE2317377.1"/>
    </source>
</evidence>
<proteinExistence type="predicted"/>
<accession>A0A7S4NYY7</accession>
<dbReference type="EMBL" id="HBKR01025260">
    <property type="protein sequence ID" value="CAE2317377.1"/>
    <property type="molecule type" value="Transcribed_RNA"/>
</dbReference>
<organism evidence="2">
    <name type="scientific">Paramoeba aestuarina</name>
    <dbReference type="NCBI Taxonomy" id="180227"/>
    <lineage>
        <taxon>Eukaryota</taxon>
        <taxon>Amoebozoa</taxon>
        <taxon>Discosea</taxon>
        <taxon>Flabellinia</taxon>
        <taxon>Dactylopodida</taxon>
        <taxon>Paramoebidae</taxon>
        <taxon>Paramoeba</taxon>
    </lineage>
</organism>
<name>A0A7S4NYY7_9EUKA</name>
<feature type="chain" id="PRO_5030566058" evidence="1">
    <location>
        <begin position="23"/>
        <end position="228"/>
    </location>
</feature>
<dbReference type="AlphaFoldDB" id="A0A7S4NYY7"/>
<evidence type="ECO:0000256" key="1">
    <source>
        <dbReference type="SAM" id="SignalP"/>
    </source>
</evidence>
<dbReference type="SUPFAM" id="SSF52058">
    <property type="entry name" value="L domain-like"/>
    <property type="match status" value="1"/>
</dbReference>
<sequence>MLTSTPLLFAFLCADTTHPAQPDHIVWRDALMTLFFQNIPAHVMSTITDGTITTATFCDFRGIVCNAHREIDEVRYSSTKGGNFNIRAVPNTVKYLRVSNSEQTFEISTRSFPKNLVHIDVCLNKITGRIDLTTLPIRLEHGAFDWNRLKGPITLEYLPPFLKVLKLQANAKIIQRTVYYDNLPVDIEQIFLVHEWERKRIKEVRAVNPEKVVTRPKFFGEMPAENVH</sequence>
<reference evidence="2" key="1">
    <citation type="submission" date="2021-01" db="EMBL/GenBank/DDBJ databases">
        <authorList>
            <person name="Corre E."/>
            <person name="Pelletier E."/>
            <person name="Niang G."/>
            <person name="Scheremetjew M."/>
            <person name="Finn R."/>
            <person name="Kale V."/>
            <person name="Holt S."/>
            <person name="Cochrane G."/>
            <person name="Meng A."/>
            <person name="Brown T."/>
            <person name="Cohen L."/>
        </authorList>
    </citation>
    <scope>NUCLEOTIDE SEQUENCE</scope>
    <source>
        <strain evidence="2">SoJaBio B1-5/56/2</strain>
    </source>
</reference>
<protein>
    <submittedName>
        <fullName evidence="2">Uncharacterized protein</fullName>
    </submittedName>
</protein>
<feature type="signal peptide" evidence="1">
    <location>
        <begin position="1"/>
        <end position="22"/>
    </location>
</feature>
<keyword evidence="1" id="KW-0732">Signal</keyword>
<gene>
    <name evidence="2" type="ORF">NAES01612_LOCUS16555</name>
</gene>